<evidence type="ECO:0000313" key="2">
    <source>
        <dbReference type="Proteomes" id="UP001176940"/>
    </source>
</evidence>
<organism evidence="1 2">
    <name type="scientific">Ranitomeya imitator</name>
    <name type="common">mimic poison frog</name>
    <dbReference type="NCBI Taxonomy" id="111125"/>
    <lineage>
        <taxon>Eukaryota</taxon>
        <taxon>Metazoa</taxon>
        <taxon>Chordata</taxon>
        <taxon>Craniata</taxon>
        <taxon>Vertebrata</taxon>
        <taxon>Euteleostomi</taxon>
        <taxon>Amphibia</taxon>
        <taxon>Batrachia</taxon>
        <taxon>Anura</taxon>
        <taxon>Neobatrachia</taxon>
        <taxon>Hyloidea</taxon>
        <taxon>Dendrobatidae</taxon>
        <taxon>Dendrobatinae</taxon>
        <taxon>Ranitomeya</taxon>
    </lineage>
</organism>
<protein>
    <recommendedName>
        <fullName evidence="3">Tc1-like transposase DDE domain-containing protein</fullName>
    </recommendedName>
</protein>
<proteinExistence type="predicted"/>
<dbReference type="Proteomes" id="UP001176940">
    <property type="component" value="Unassembled WGS sequence"/>
</dbReference>
<sequence length="311" mass="33642">MSGHVTPPPHIHHCNGRHHVTCGEEKKQRGSRIGYISVIKMHFGANLPAGRFGGRTVHAPAILQDGGAQGEDGRTDTGTPGYISVIKIHSGTNLPAGRFGGRTAHAPAILEEGGAQERRRTDLGRPALCPICVQSCPICVQHSAQSVCNPAPSVSSTLPRLFPILPHLCPALCPISVQHSAPSLSSTLPHLCPALCPISVQHSAPSLSSTLPHLCPALCPISSEGIFRFFKVATFCFDDCFAQSWHSLDELQEDNDLKHTSRLCKGYLTKKESDGVLRQITWPPYSPDLNPIEMVLDELDRRVKAKKANKC</sequence>
<dbReference type="EMBL" id="CAUEEQ010034388">
    <property type="protein sequence ID" value="CAJ0952139.1"/>
    <property type="molecule type" value="Genomic_DNA"/>
</dbReference>
<gene>
    <name evidence="1" type="ORF">RIMI_LOCUS13740599</name>
</gene>
<accession>A0ABN9LVU9</accession>
<reference evidence="1" key="1">
    <citation type="submission" date="2023-07" db="EMBL/GenBank/DDBJ databases">
        <authorList>
            <person name="Stuckert A."/>
        </authorList>
    </citation>
    <scope>NUCLEOTIDE SEQUENCE</scope>
</reference>
<evidence type="ECO:0000313" key="1">
    <source>
        <dbReference type="EMBL" id="CAJ0952139.1"/>
    </source>
</evidence>
<comment type="caution">
    <text evidence="1">The sequence shown here is derived from an EMBL/GenBank/DDBJ whole genome shotgun (WGS) entry which is preliminary data.</text>
</comment>
<keyword evidence="2" id="KW-1185">Reference proteome</keyword>
<dbReference type="InterPro" id="IPR036397">
    <property type="entry name" value="RNaseH_sf"/>
</dbReference>
<evidence type="ECO:0008006" key="3">
    <source>
        <dbReference type="Google" id="ProtNLM"/>
    </source>
</evidence>
<name>A0ABN9LVU9_9NEOB</name>
<dbReference type="Gene3D" id="3.30.420.10">
    <property type="entry name" value="Ribonuclease H-like superfamily/Ribonuclease H"/>
    <property type="match status" value="1"/>
</dbReference>